<dbReference type="Proteomes" id="UP000594621">
    <property type="component" value="Chromosome"/>
</dbReference>
<dbReference type="Pfam" id="PF02738">
    <property type="entry name" value="MoCoBD_1"/>
    <property type="match status" value="1"/>
</dbReference>
<keyword evidence="1" id="KW-0732">Signal</keyword>
<evidence type="ECO:0000256" key="1">
    <source>
        <dbReference type="SAM" id="SignalP"/>
    </source>
</evidence>
<dbReference type="RefSeq" id="WP_195798235.1">
    <property type="nucleotide sequence ID" value="NZ_CP061379.1"/>
</dbReference>
<dbReference type="InterPro" id="IPR008274">
    <property type="entry name" value="AldOxase/xan_DH_MoCoBD1"/>
</dbReference>
<feature type="signal peptide" evidence="1">
    <location>
        <begin position="1"/>
        <end position="29"/>
    </location>
</feature>
<dbReference type="AlphaFoldDB" id="A0A7S9D003"/>
<dbReference type="PROSITE" id="PS51318">
    <property type="entry name" value="TAT"/>
    <property type="match status" value="1"/>
</dbReference>
<dbReference type="InterPro" id="IPR046867">
    <property type="entry name" value="AldOxase/xan_DH_MoCoBD2"/>
</dbReference>
<dbReference type="GO" id="GO:0016491">
    <property type="term" value="F:oxidoreductase activity"/>
    <property type="evidence" value="ECO:0007669"/>
    <property type="project" value="InterPro"/>
</dbReference>
<dbReference type="InterPro" id="IPR006311">
    <property type="entry name" value="TAT_signal"/>
</dbReference>
<dbReference type="KEGG" id="bcou:IC761_19315"/>
<feature type="domain" description="Aldehyde oxidase/xanthine dehydrogenase a/b hammerhead" evidence="2">
    <location>
        <begin position="204"/>
        <end position="290"/>
    </location>
</feature>
<evidence type="ECO:0000313" key="4">
    <source>
        <dbReference type="Proteomes" id="UP000594621"/>
    </source>
</evidence>
<dbReference type="PIRSF" id="PIRSF036389">
    <property type="entry name" value="IOR_B"/>
    <property type="match status" value="1"/>
</dbReference>
<evidence type="ECO:0000259" key="2">
    <source>
        <dbReference type="SMART" id="SM01008"/>
    </source>
</evidence>
<keyword evidence="4" id="KW-1185">Reference proteome</keyword>
<dbReference type="SMART" id="SM01008">
    <property type="entry name" value="Ald_Xan_dh_C"/>
    <property type="match status" value="1"/>
</dbReference>
<gene>
    <name evidence="3" type="ORF">IC761_19315</name>
</gene>
<dbReference type="InterPro" id="IPR052516">
    <property type="entry name" value="N-heterocyclic_Hydroxylase"/>
</dbReference>
<dbReference type="Gene3D" id="3.30.365.10">
    <property type="entry name" value="Aldehyde oxidase/xanthine dehydrogenase, molybdopterin binding domain"/>
    <property type="match status" value="4"/>
</dbReference>
<dbReference type="EMBL" id="CP061379">
    <property type="protein sequence ID" value="QPF88682.1"/>
    <property type="molecule type" value="Genomic_DNA"/>
</dbReference>
<dbReference type="Gene3D" id="3.90.1170.50">
    <property type="entry name" value="Aldehyde oxidase/xanthine dehydrogenase, a/b hammerhead"/>
    <property type="match status" value="1"/>
</dbReference>
<dbReference type="PANTHER" id="PTHR47495">
    <property type="entry name" value="ALDEHYDE DEHYDROGENASE"/>
    <property type="match status" value="1"/>
</dbReference>
<dbReference type="SUPFAM" id="SSF56003">
    <property type="entry name" value="Molybdenum cofactor-binding domain"/>
    <property type="match status" value="2"/>
</dbReference>
<dbReference type="InterPro" id="IPR000674">
    <property type="entry name" value="Ald_Oxase/Xan_DH_a/b"/>
</dbReference>
<feature type="chain" id="PRO_5033006367" evidence="1">
    <location>
        <begin position="30"/>
        <end position="753"/>
    </location>
</feature>
<dbReference type="InterPro" id="IPR037165">
    <property type="entry name" value="AldOxase/xan_DH_Mopterin-bd_sf"/>
</dbReference>
<dbReference type="InterPro" id="IPR012368">
    <property type="entry name" value="OxRdtase_Mopterin-bd_su_IorB"/>
</dbReference>
<dbReference type="PANTHER" id="PTHR47495:SF2">
    <property type="entry name" value="ALDEHYDE DEHYDROGENASE"/>
    <property type="match status" value="1"/>
</dbReference>
<accession>A0A7S9D003</accession>
<organism evidence="3 4">
    <name type="scientific">Bradyrhizobium commune</name>
    <dbReference type="NCBI Taxonomy" id="83627"/>
    <lineage>
        <taxon>Bacteria</taxon>
        <taxon>Pseudomonadati</taxon>
        <taxon>Pseudomonadota</taxon>
        <taxon>Alphaproteobacteria</taxon>
        <taxon>Hyphomicrobiales</taxon>
        <taxon>Nitrobacteraceae</taxon>
        <taxon>Bradyrhizobium</taxon>
    </lineage>
</organism>
<reference evidence="3 4" key="1">
    <citation type="submission" date="2020-09" db="EMBL/GenBank/DDBJ databases">
        <title>Complete genomes of bradyrhizobia occurring on native shrubby legumes in Australia.</title>
        <authorList>
            <person name="Lafay B."/>
        </authorList>
    </citation>
    <scope>NUCLEOTIDE SEQUENCE [LARGE SCALE GENOMIC DNA]</scope>
    <source>
        <strain evidence="3 4">BDV5040</strain>
    </source>
</reference>
<dbReference type="Pfam" id="PF20256">
    <property type="entry name" value="MoCoBD_2"/>
    <property type="match status" value="2"/>
</dbReference>
<protein>
    <submittedName>
        <fullName evidence="3">Xanthine dehydrogenase family protein molybdopterin-binding subunit</fullName>
    </submittedName>
</protein>
<sequence>MTKPDNQSALSRRMFLIGLAGTAATFAFASQKATALESAPFEPTIWYSIDRDGIVIVNITRAEMGQHIGTAIARILADELEVEWSNVRISMVDADPKWGVMVTGGSNSVWLDFPVYSRAGAAGRTALVEAGAKLLGVSPPQCVARQGVVFAANRSISYGEIISRGEPTRKFTPEELAKLPIKPASKRELIGKKADALDIPAKVNGTARYGIDAAVAGMVYARPKIPPTRYGSVVRAVDDSAAKRIKGYLTSLVLEDPSNTVPGWVVVCATSYPAAIRAADLVKVNWTAGDAGHVSEQDILDYGAKQIAAPQGGALVVDDPGVDSAFRAAASTLERTYTTSSVLHAQLEPVNALAFEKDGRFEIHTGSQAQSTILPVLAQALDLPQERIIMRTYPMGGAFGRRLNTDYAVPAALAAKILGKPVKLVLTRPDDMRFDSFRSPSIQKLRLAFDTQGKVAAMEHHASAGWPTGVYMAPANMPKTADGTPYDPFAIDGANHWYSVGAQRVRALSNDLANSAFRPGYLRAVSPGWTNWAIESFMDEAARMAGVDAVAFRIGLLDGAGRNAGTAPSATGGAKRQAAVLRRAAEKAGWGAAMPVGTGLGVSTTFGQARAMPTWTACVARVRVDRSNGAVSVEKLTIVVDAGTLIHPDGALAQVEGSALWGLSMALHEGTEFHKGQVKDTNFHSYTPLRIGDVPELDIEFIESTEAPVGLGEPGTTVVAPAIGNAIFAAAGIRLRDLPIRPAAVLAALASKK</sequence>
<proteinExistence type="predicted"/>
<name>A0A7S9D003_9BRAD</name>
<evidence type="ECO:0000313" key="3">
    <source>
        <dbReference type="EMBL" id="QPF88682.1"/>
    </source>
</evidence>